<dbReference type="STRING" id="30069.A0A182YNB8"/>
<proteinExistence type="inferred from homology"/>
<evidence type="ECO:0000313" key="7">
    <source>
        <dbReference type="EnsemblMetazoa" id="ASTEI09953-PA"/>
    </source>
</evidence>
<dbReference type="GO" id="GO:0050909">
    <property type="term" value="P:sensory perception of taste"/>
    <property type="evidence" value="ECO:0007669"/>
    <property type="project" value="InterPro"/>
</dbReference>
<feature type="transmembrane region" description="Helical" evidence="6">
    <location>
        <begin position="72"/>
        <end position="90"/>
    </location>
</feature>
<protein>
    <recommendedName>
        <fullName evidence="6">Gustatory receptor</fullName>
    </recommendedName>
</protein>
<feature type="transmembrane region" description="Helical" evidence="6">
    <location>
        <begin position="37"/>
        <end position="60"/>
    </location>
</feature>
<dbReference type="VEuPathDB" id="VectorBase:ASTEI20_044387"/>
<dbReference type="VEuPathDB" id="VectorBase:ASTE005736"/>
<evidence type="ECO:0000256" key="1">
    <source>
        <dbReference type="ARBA" id="ARBA00004651"/>
    </source>
</evidence>
<feature type="transmembrane region" description="Helical" evidence="6">
    <location>
        <begin position="278"/>
        <end position="304"/>
    </location>
</feature>
<keyword evidence="8" id="KW-1185">Reference proteome</keyword>
<keyword evidence="3 6" id="KW-0812">Transmembrane</keyword>
<keyword evidence="5 6" id="KW-0472">Membrane</keyword>
<dbReference type="Pfam" id="PF08395">
    <property type="entry name" value="7tm_7"/>
    <property type="match status" value="1"/>
</dbReference>
<organism evidence="7 8">
    <name type="scientific">Anopheles stephensi</name>
    <name type="common">Indo-Pakistan malaria mosquito</name>
    <dbReference type="NCBI Taxonomy" id="30069"/>
    <lineage>
        <taxon>Eukaryota</taxon>
        <taxon>Metazoa</taxon>
        <taxon>Ecdysozoa</taxon>
        <taxon>Arthropoda</taxon>
        <taxon>Hexapoda</taxon>
        <taxon>Insecta</taxon>
        <taxon>Pterygota</taxon>
        <taxon>Neoptera</taxon>
        <taxon>Endopterygota</taxon>
        <taxon>Diptera</taxon>
        <taxon>Nematocera</taxon>
        <taxon>Culicoidea</taxon>
        <taxon>Culicidae</taxon>
        <taxon>Anophelinae</taxon>
        <taxon>Anopheles</taxon>
    </lineage>
</organism>
<dbReference type="OMA" id="YYRAAVV"/>
<reference evidence="7" key="2">
    <citation type="submission" date="2020-05" db="UniProtKB">
        <authorList>
            <consortium name="EnsemblMetazoa"/>
        </authorList>
    </citation>
    <scope>IDENTIFICATION</scope>
    <source>
        <strain evidence="7">Indian</strain>
    </source>
</reference>
<keyword evidence="4 6" id="KW-1133">Transmembrane helix</keyword>
<keyword evidence="6" id="KW-0807">Transducer</keyword>
<feature type="transmembrane region" description="Helical" evidence="6">
    <location>
        <begin position="125"/>
        <end position="149"/>
    </location>
</feature>
<evidence type="ECO:0000313" key="8">
    <source>
        <dbReference type="Proteomes" id="UP000076408"/>
    </source>
</evidence>
<reference evidence="8" key="1">
    <citation type="journal article" date="2014" name="Genome Biol.">
        <title>Genome analysis of a major urban malaria vector mosquito, Anopheles stephensi.</title>
        <authorList>
            <person name="Jiang X."/>
            <person name="Peery A."/>
            <person name="Hall A.B."/>
            <person name="Sharma A."/>
            <person name="Chen X.G."/>
            <person name="Waterhouse R.M."/>
            <person name="Komissarov A."/>
            <person name="Riehle M.M."/>
            <person name="Shouche Y."/>
            <person name="Sharakhova M.V."/>
            <person name="Lawson D."/>
            <person name="Pakpour N."/>
            <person name="Arensburger P."/>
            <person name="Davidson V.L."/>
            <person name="Eiglmeier K."/>
            <person name="Emrich S."/>
            <person name="George P."/>
            <person name="Kennedy R.C."/>
            <person name="Mane S.P."/>
            <person name="Maslen G."/>
            <person name="Oringanje C."/>
            <person name="Qi Y."/>
            <person name="Settlage R."/>
            <person name="Tojo M."/>
            <person name="Tubio J.M."/>
            <person name="Unger M.F."/>
            <person name="Wang B."/>
            <person name="Vernick K.D."/>
            <person name="Ribeiro J.M."/>
            <person name="James A.A."/>
            <person name="Michel K."/>
            <person name="Riehle M.A."/>
            <person name="Luckhart S."/>
            <person name="Sharakhov I.V."/>
            <person name="Tu Z."/>
        </authorList>
    </citation>
    <scope>NUCLEOTIDE SEQUENCE [LARGE SCALE GENOMIC DNA]</scope>
    <source>
        <strain evidence="8">Indian</strain>
    </source>
</reference>
<dbReference type="GO" id="GO:0007165">
    <property type="term" value="P:signal transduction"/>
    <property type="evidence" value="ECO:0007669"/>
    <property type="project" value="UniProtKB-KW"/>
</dbReference>
<dbReference type="Proteomes" id="UP000076408">
    <property type="component" value="Unassembled WGS sequence"/>
</dbReference>
<feature type="transmembrane region" description="Helical" evidence="6">
    <location>
        <begin position="243"/>
        <end position="266"/>
    </location>
</feature>
<evidence type="ECO:0000256" key="2">
    <source>
        <dbReference type="ARBA" id="ARBA00022475"/>
    </source>
</evidence>
<feature type="transmembrane region" description="Helical" evidence="6">
    <location>
        <begin position="384"/>
        <end position="404"/>
    </location>
</feature>
<evidence type="ECO:0000256" key="4">
    <source>
        <dbReference type="ARBA" id="ARBA00022989"/>
    </source>
</evidence>
<dbReference type="InterPro" id="IPR013604">
    <property type="entry name" value="7TM_chemorcpt"/>
</dbReference>
<evidence type="ECO:0000256" key="6">
    <source>
        <dbReference type="RuleBase" id="RU363108"/>
    </source>
</evidence>
<comment type="function">
    <text evidence="6">Gustatory receptor which mediates acceptance or avoidance behavior, depending on its substrates.</text>
</comment>
<comment type="subcellular location">
    <subcellularLocation>
        <location evidence="1 6">Cell membrane</location>
        <topology evidence="1 6">Multi-pass membrane protein</topology>
    </subcellularLocation>
</comment>
<keyword evidence="6" id="KW-0675">Receptor</keyword>
<dbReference type="GO" id="GO:0005886">
    <property type="term" value="C:plasma membrane"/>
    <property type="evidence" value="ECO:0007669"/>
    <property type="project" value="UniProtKB-SubCell"/>
</dbReference>
<dbReference type="AlphaFoldDB" id="A0A182YNB8"/>
<name>A0A182YNB8_ANOST</name>
<dbReference type="EnsemblMetazoa" id="ASTEI09953-RA">
    <property type="protein sequence ID" value="ASTEI09953-PA"/>
    <property type="gene ID" value="ASTEI09953"/>
</dbReference>
<comment type="similarity">
    <text evidence="6">Belongs to the insect chemoreceptor superfamily. Gustatory receptor (GR) family.</text>
</comment>
<keyword evidence="2 6" id="KW-1003">Cell membrane</keyword>
<evidence type="ECO:0000256" key="3">
    <source>
        <dbReference type="ARBA" id="ARBA00022692"/>
    </source>
</evidence>
<dbReference type="VEuPathDB" id="VectorBase:ASTEI09953"/>
<accession>A0A182YNB8</accession>
<evidence type="ECO:0000256" key="5">
    <source>
        <dbReference type="ARBA" id="ARBA00023136"/>
    </source>
</evidence>
<sequence>MLVQKLQSLFFPSSAEWWVQFRAWEQLCCPKRTTVRLVVLFCFFLLLELTVFFVTLLYIPSRIDSGSFFLDYGVPAILLIATIGSVVNLTHMLSQRGKISGVSSTLQRFDRTLQRLDFRLRCEEISYWTAGWSLTVMIATILFSVAIQAFGRLVFNHMNTIVLIAFLNVTNFPYIIFTVWFMMCELCVWYRVKLLQSLLDGEMRSMAASTRLEKSKRLSMVIAGLTDLHAELCIAVGHIRAVFAVQASVTLGAYIILLIFCIFSYYRAAVVLGQIETNFAWLMICWSAYNSCFLIPKVLFGAWIQMAADQFTKLVHRNLRHAGEEAVQHQVLPFGDCLHILSQQLGHHALNIRTCFFNINWPVYASVRHKNPMKHNTGGFSSKLFVQLQVIGYISTYVVILIQFDSKAMDMSKTNSPISPHSL</sequence>
<feature type="transmembrane region" description="Helical" evidence="6">
    <location>
        <begin position="161"/>
        <end position="183"/>
    </location>
</feature>